<evidence type="ECO:0008006" key="4">
    <source>
        <dbReference type="Google" id="ProtNLM"/>
    </source>
</evidence>
<protein>
    <recommendedName>
        <fullName evidence="4">TolC family protein</fullName>
    </recommendedName>
</protein>
<dbReference type="SUPFAM" id="SSF56954">
    <property type="entry name" value="Outer membrane efflux proteins (OEP)"/>
    <property type="match status" value="1"/>
</dbReference>
<keyword evidence="1" id="KW-0175">Coiled coil</keyword>
<reference evidence="2 3" key="1">
    <citation type="submission" date="2020-07" db="EMBL/GenBank/DDBJ databases">
        <title>Characterization and genome sequencing of isolate MD1, a novel member within the family Lachnospiraceae.</title>
        <authorList>
            <person name="Rettenmaier R."/>
            <person name="Di Bello L."/>
            <person name="Zinser C."/>
            <person name="Scheitz K."/>
            <person name="Liebl W."/>
            <person name="Zverlov V."/>
        </authorList>
    </citation>
    <scope>NUCLEOTIDE SEQUENCE [LARGE SCALE GENOMIC DNA]</scope>
    <source>
        <strain evidence="2 3">MD1</strain>
    </source>
</reference>
<sequence>MRKIKPFYKKSIILYLIICIVIQPTITVSAEDSINKTYYELGYGNTLFSFQDLLSRYEGNSTTYQRNMIEYRIQALSEAIADENYDSVNSQYLEVLQKIVELNETKGMLISYRDTLFAETESISAVTSSSITMNAIDGTDNSSLIAEINAQIASIDMQLSQYNSSRKSLEMNVADTGLQEDIADFYGDYEKLITKEVESKLKHEFMKDCYNLIIYKEQVDYSNSYQDYLNLLLQADTIKYKLGLITQLTLDTDNINVLHNNRVIAENQNKYDLMLRTIKNDTAIPDNAKIVLNLIYTKKQFDVNDTINKFISSNSSYHQLQNYIRSYRNYLSSAGTASASSYRQTELKIRYYQLQKQELENKIKAYVKEAISSYDTAFQSRDAAWKELQVKAKGYNVTKKKLEYKRASQLQLQQALCEKEAAEIKYYQSCYEITVWQDILDNHIFGGTP</sequence>
<dbReference type="EMBL" id="JACEGA010000001">
    <property type="protein sequence ID" value="MBB2184641.1"/>
    <property type="molecule type" value="Genomic_DNA"/>
</dbReference>
<dbReference type="Proteomes" id="UP000574276">
    <property type="component" value="Unassembled WGS sequence"/>
</dbReference>
<feature type="coiled-coil region" evidence="1">
    <location>
        <begin position="342"/>
        <end position="369"/>
    </location>
</feature>
<organism evidence="2 3">
    <name type="scientific">Variimorphobacter saccharofermentans</name>
    <dbReference type="NCBI Taxonomy" id="2755051"/>
    <lineage>
        <taxon>Bacteria</taxon>
        <taxon>Bacillati</taxon>
        <taxon>Bacillota</taxon>
        <taxon>Clostridia</taxon>
        <taxon>Lachnospirales</taxon>
        <taxon>Lachnospiraceae</taxon>
        <taxon>Variimorphobacter</taxon>
    </lineage>
</organism>
<dbReference type="RefSeq" id="WP_228354202.1">
    <property type="nucleotide sequence ID" value="NZ_JACEGA010000001.1"/>
</dbReference>
<proteinExistence type="predicted"/>
<name>A0A839K7L8_9FIRM</name>
<dbReference type="AlphaFoldDB" id="A0A839K7L8"/>
<keyword evidence="3" id="KW-1185">Reference proteome</keyword>
<comment type="caution">
    <text evidence="2">The sequence shown here is derived from an EMBL/GenBank/DDBJ whole genome shotgun (WGS) entry which is preliminary data.</text>
</comment>
<evidence type="ECO:0000313" key="2">
    <source>
        <dbReference type="EMBL" id="MBB2184641.1"/>
    </source>
</evidence>
<evidence type="ECO:0000256" key="1">
    <source>
        <dbReference type="SAM" id="Coils"/>
    </source>
</evidence>
<accession>A0A839K7L8</accession>
<evidence type="ECO:0000313" key="3">
    <source>
        <dbReference type="Proteomes" id="UP000574276"/>
    </source>
</evidence>
<gene>
    <name evidence="2" type="ORF">H0486_17365</name>
</gene>